<organism evidence="2 3">
    <name type="scientific">Phoxinus phoxinus</name>
    <name type="common">Eurasian minnow</name>
    <dbReference type="NCBI Taxonomy" id="58324"/>
    <lineage>
        <taxon>Eukaryota</taxon>
        <taxon>Metazoa</taxon>
        <taxon>Chordata</taxon>
        <taxon>Craniata</taxon>
        <taxon>Vertebrata</taxon>
        <taxon>Euteleostomi</taxon>
        <taxon>Actinopterygii</taxon>
        <taxon>Neopterygii</taxon>
        <taxon>Teleostei</taxon>
        <taxon>Ostariophysi</taxon>
        <taxon>Cypriniformes</taxon>
        <taxon>Leuciscidae</taxon>
        <taxon>Phoxininae</taxon>
        <taxon>Phoxinus</taxon>
    </lineage>
</organism>
<evidence type="ECO:0000313" key="3">
    <source>
        <dbReference type="Proteomes" id="UP001364617"/>
    </source>
</evidence>
<reference evidence="2 3" key="1">
    <citation type="submission" date="2024-02" db="EMBL/GenBank/DDBJ databases">
        <title>Chromosome-level genome assembly of the Eurasian Minnow (Phoxinus phoxinus).</title>
        <authorList>
            <person name="Oriowo T.O."/>
            <person name="Martin S."/>
            <person name="Stange M."/>
            <person name="Chrysostomakis Y."/>
            <person name="Brown T."/>
            <person name="Winkler S."/>
            <person name="Kukowka S."/>
            <person name="Myers E.W."/>
            <person name="Bohne A."/>
        </authorList>
    </citation>
    <scope>NUCLEOTIDE SEQUENCE [LARGE SCALE GENOMIC DNA]</scope>
    <source>
        <strain evidence="2">ZFMK-TIS-60720</strain>
        <tissue evidence="2">Whole Organism</tissue>
    </source>
</reference>
<gene>
    <name evidence="2" type="ORF">R3I93_009753</name>
</gene>
<keyword evidence="3" id="KW-1185">Reference proteome</keyword>
<sequence>MSGLDFDAEDLELEEELQDVNRVLRVLESEAQKELKAQREHNPTPVQWKKRDRHGFVIPKRPSSSNRKTSGMPSG</sequence>
<protein>
    <submittedName>
        <fullName evidence="2">Uncharacterized protein</fullName>
    </submittedName>
</protein>
<evidence type="ECO:0000256" key="1">
    <source>
        <dbReference type="SAM" id="MobiDB-lite"/>
    </source>
</evidence>
<proteinExistence type="predicted"/>
<dbReference type="Proteomes" id="UP001364617">
    <property type="component" value="Unassembled WGS sequence"/>
</dbReference>
<feature type="region of interest" description="Disordered" evidence="1">
    <location>
        <begin position="33"/>
        <end position="75"/>
    </location>
</feature>
<feature type="compositionally biased region" description="Polar residues" evidence="1">
    <location>
        <begin position="62"/>
        <end position="75"/>
    </location>
</feature>
<evidence type="ECO:0000313" key="2">
    <source>
        <dbReference type="EMBL" id="KAK7154904.1"/>
    </source>
</evidence>
<feature type="compositionally biased region" description="Basic and acidic residues" evidence="1">
    <location>
        <begin position="33"/>
        <end position="42"/>
    </location>
</feature>
<dbReference type="AlphaFoldDB" id="A0AAN9CYN5"/>
<dbReference type="EMBL" id="JAYKXH010000010">
    <property type="protein sequence ID" value="KAK7154904.1"/>
    <property type="molecule type" value="Genomic_DNA"/>
</dbReference>
<accession>A0AAN9CYN5</accession>
<name>A0AAN9CYN5_9TELE</name>
<comment type="caution">
    <text evidence="2">The sequence shown here is derived from an EMBL/GenBank/DDBJ whole genome shotgun (WGS) entry which is preliminary data.</text>
</comment>